<dbReference type="SMART" id="SM00345">
    <property type="entry name" value="HTH_GNTR"/>
    <property type="match status" value="1"/>
</dbReference>
<evidence type="ECO:0000256" key="3">
    <source>
        <dbReference type="ARBA" id="ARBA00023163"/>
    </source>
</evidence>
<dbReference type="AlphaFoldDB" id="A0A433XEY7"/>
<evidence type="ECO:0000256" key="2">
    <source>
        <dbReference type="ARBA" id="ARBA00023125"/>
    </source>
</evidence>
<dbReference type="PROSITE" id="PS50949">
    <property type="entry name" value="HTH_GNTR"/>
    <property type="match status" value="1"/>
</dbReference>
<evidence type="ECO:0000313" key="5">
    <source>
        <dbReference type="EMBL" id="RUT32669.1"/>
    </source>
</evidence>
<keyword evidence="3" id="KW-0804">Transcription</keyword>
<dbReference type="SMART" id="SM00895">
    <property type="entry name" value="FCD"/>
    <property type="match status" value="1"/>
</dbReference>
<keyword evidence="1" id="KW-0805">Transcription regulation</keyword>
<organism evidence="5 6">
    <name type="scientific">Arsenicitalea aurantiaca</name>
    <dbReference type="NCBI Taxonomy" id="1783274"/>
    <lineage>
        <taxon>Bacteria</taxon>
        <taxon>Pseudomonadati</taxon>
        <taxon>Pseudomonadota</taxon>
        <taxon>Alphaproteobacteria</taxon>
        <taxon>Hyphomicrobiales</taxon>
        <taxon>Devosiaceae</taxon>
        <taxon>Arsenicitalea</taxon>
    </lineage>
</organism>
<proteinExistence type="predicted"/>
<comment type="caution">
    <text evidence="5">The sequence shown here is derived from an EMBL/GenBank/DDBJ whole genome shotgun (WGS) entry which is preliminary data.</text>
</comment>
<reference evidence="5 6" key="1">
    <citation type="journal article" date="2016" name="Int. J. Syst. Evol. Microbiol.">
        <title>Arsenicitalea aurantiaca gen. nov., sp. nov., a new member of the family Hyphomicrobiaceae, isolated from high-arsenic sediment.</title>
        <authorList>
            <person name="Mu Y."/>
            <person name="Zhou L."/>
            <person name="Zeng X.C."/>
            <person name="Liu L."/>
            <person name="Pan Y."/>
            <person name="Chen X."/>
            <person name="Wang J."/>
            <person name="Li S."/>
            <person name="Li W.J."/>
            <person name="Wang Y."/>
        </authorList>
    </citation>
    <scope>NUCLEOTIDE SEQUENCE [LARGE SCALE GENOMIC DNA]</scope>
    <source>
        <strain evidence="5 6">42-50</strain>
    </source>
</reference>
<dbReference type="InterPro" id="IPR011711">
    <property type="entry name" value="GntR_C"/>
</dbReference>
<dbReference type="PANTHER" id="PTHR43537:SF6">
    <property type="entry name" value="HTH-TYPE TRANSCRIPTIONAL REPRESSOR RSPR"/>
    <property type="match status" value="1"/>
</dbReference>
<sequence length="231" mass="25660">MAMADADAAIAGPEHAADTHASRIVSALREEIMRLELRPGDQISETDIGMRYGVSRQPVREAFIRLSQSGLVLVRPKRATTVVKISERAVLRARFIREAIEVEIVRRAARVAVATDIATLESLIAAQEKAADRGDLVTFHRHDEAFHEEIARIAGVEFAWAFIDDQKMQLDRVRFMTLAGATPRTIGEHRAIIAALAARDADASEGAMRLHLSRIEELLARAKTELPDYFE</sequence>
<accession>A0A433XEY7</accession>
<dbReference type="CDD" id="cd07377">
    <property type="entry name" value="WHTH_GntR"/>
    <property type="match status" value="1"/>
</dbReference>
<dbReference type="Pfam" id="PF00392">
    <property type="entry name" value="GntR"/>
    <property type="match status" value="1"/>
</dbReference>
<dbReference type="Proteomes" id="UP000281547">
    <property type="component" value="Unassembled WGS sequence"/>
</dbReference>
<protein>
    <submittedName>
        <fullName evidence="5">GntR family transcriptional regulator</fullName>
    </submittedName>
</protein>
<dbReference type="InterPro" id="IPR036390">
    <property type="entry name" value="WH_DNA-bd_sf"/>
</dbReference>
<keyword evidence="6" id="KW-1185">Reference proteome</keyword>
<dbReference type="InterPro" id="IPR000524">
    <property type="entry name" value="Tscrpt_reg_HTH_GntR"/>
</dbReference>
<evidence type="ECO:0000313" key="6">
    <source>
        <dbReference type="Proteomes" id="UP000281547"/>
    </source>
</evidence>
<dbReference type="InterPro" id="IPR008920">
    <property type="entry name" value="TF_FadR/GntR_C"/>
</dbReference>
<dbReference type="SUPFAM" id="SSF48008">
    <property type="entry name" value="GntR ligand-binding domain-like"/>
    <property type="match status" value="1"/>
</dbReference>
<keyword evidence="2" id="KW-0238">DNA-binding</keyword>
<feature type="domain" description="HTH gntR-type" evidence="4">
    <location>
        <begin position="18"/>
        <end position="85"/>
    </location>
</feature>
<evidence type="ECO:0000259" key="4">
    <source>
        <dbReference type="PROSITE" id="PS50949"/>
    </source>
</evidence>
<dbReference type="GO" id="GO:0003700">
    <property type="term" value="F:DNA-binding transcription factor activity"/>
    <property type="evidence" value="ECO:0007669"/>
    <property type="project" value="InterPro"/>
</dbReference>
<dbReference type="GO" id="GO:0003677">
    <property type="term" value="F:DNA binding"/>
    <property type="evidence" value="ECO:0007669"/>
    <property type="project" value="UniProtKB-KW"/>
</dbReference>
<dbReference type="InterPro" id="IPR036388">
    <property type="entry name" value="WH-like_DNA-bd_sf"/>
</dbReference>
<evidence type="ECO:0000256" key="1">
    <source>
        <dbReference type="ARBA" id="ARBA00023015"/>
    </source>
</evidence>
<dbReference type="EMBL" id="RZNJ01000002">
    <property type="protein sequence ID" value="RUT32669.1"/>
    <property type="molecule type" value="Genomic_DNA"/>
</dbReference>
<dbReference type="SUPFAM" id="SSF46785">
    <property type="entry name" value="Winged helix' DNA-binding domain"/>
    <property type="match status" value="1"/>
</dbReference>
<dbReference type="Pfam" id="PF07729">
    <property type="entry name" value="FCD"/>
    <property type="match status" value="1"/>
</dbReference>
<dbReference type="PANTHER" id="PTHR43537">
    <property type="entry name" value="TRANSCRIPTIONAL REGULATOR, GNTR FAMILY"/>
    <property type="match status" value="1"/>
</dbReference>
<dbReference type="Gene3D" id="1.10.10.10">
    <property type="entry name" value="Winged helix-like DNA-binding domain superfamily/Winged helix DNA-binding domain"/>
    <property type="match status" value="1"/>
</dbReference>
<name>A0A433XEY7_9HYPH</name>
<dbReference type="Gene3D" id="1.20.120.530">
    <property type="entry name" value="GntR ligand-binding domain-like"/>
    <property type="match status" value="1"/>
</dbReference>
<gene>
    <name evidence="5" type="ORF">EMQ25_05860</name>
</gene>